<dbReference type="EMBL" id="CAWUHC010000010">
    <property type="protein sequence ID" value="CAK7213559.1"/>
    <property type="molecule type" value="Genomic_DNA"/>
</dbReference>
<dbReference type="SMART" id="SM00870">
    <property type="entry name" value="Asparaginase"/>
    <property type="match status" value="1"/>
</dbReference>
<feature type="domain" description="Asparaginase/glutaminase C-terminal" evidence="5">
    <location>
        <begin position="154"/>
        <end position="255"/>
    </location>
</feature>
<dbReference type="PIRSF" id="PIRSF500176">
    <property type="entry name" value="L_ASNase"/>
    <property type="match status" value="1"/>
</dbReference>
<protein>
    <recommendedName>
        <fullName evidence="1">asparaginase</fullName>
        <ecNumber evidence="1">3.5.1.1</ecNumber>
    </recommendedName>
</protein>
<evidence type="ECO:0000313" key="7">
    <source>
        <dbReference type="Proteomes" id="UP001642406"/>
    </source>
</evidence>
<dbReference type="InterPro" id="IPR027473">
    <property type="entry name" value="L-asparaginase_C"/>
</dbReference>
<evidence type="ECO:0000313" key="6">
    <source>
        <dbReference type="EMBL" id="CAK7213559.1"/>
    </source>
</evidence>
<evidence type="ECO:0000256" key="3">
    <source>
        <dbReference type="SAM" id="SignalP"/>
    </source>
</evidence>
<feature type="signal peptide" evidence="3">
    <location>
        <begin position="1"/>
        <end position="17"/>
    </location>
</feature>
<dbReference type="Pfam" id="PF00710">
    <property type="entry name" value="Asparaginase"/>
    <property type="match status" value="1"/>
</dbReference>
<dbReference type="PROSITE" id="PS51732">
    <property type="entry name" value="ASN_GLN_ASE_3"/>
    <property type="match status" value="1"/>
</dbReference>
<evidence type="ECO:0000256" key="1">
    <source>
        <dbReference type="ARBA" id="ARBA00012920"/>
    </source>
</evidence>
<dbReference type="Proteomes" id="UP001642406">
    <property type="component" value="Unassembled WGS sequence"/>
</dbReference>
<dbReference type="SUPFAM" id="SSF53774">
    <property type="entry name" value="Glutaminase/Asparaginase"/>
    <property type="match status" value="1"/>
</dbReference>
<dbReference type="PIRSF" id="PIRSF001220">
    <property type="entry name" value="L-ASNase_gatD"/>
    <property type="match status" value="1"/>
</dbReference>
<accession>A0ABP0B1Z2</accession>
<dbReference type="Gene3D" id="3.40.50.1170">
    <property type="entry name" value="L-asparaginase, N-terminal domain"/>
    <property type="match status" value="1"/>
</dbReference>
<dbReference type="InterPro" id="IPR027474">
    <property type="entry name" value="L-asparaginase_N"/>
</dbReference>
<reference evidence="6 7" key="1">
    <citation type="submission" date="2024-01" db="EMBL/GenBank/DDBJ databases">
        <authorList>
            <person name="Allen C."/>
            <person name="Tagirdzhanova G."/>
        </authorList>
    </citation>
    <scope>NUCLEOTIDE SEQUENCE [LARGE SCALE GENOMIC DNA]</scope>
</reference>
<comment type="caution">
    <text evidence="6">The sequence shown here is derived from an EMBL/GenBank/DDBJ whole genome shotgun (WGS) entry which is preliminary data.</text>
</comment>
<name>A0ABP0B1Z2_9PEZI</name>
<dbReference type="Pfam" id="PF17763">
    <property type="entry name" value="Asparaginase_C"/>
    <property type="match status" value="1"/>
</dbReference>
<dbReference type="EC" id="3.5.1.1" evidence="1"/>
<sequence>MFSRLFASACLAAGALADSFFTEIQYISTNAPLPKIIHMGNIDYGLGVRPTIPELVANVSEVLLMAQIGYHVSPSIEHELVHLPEYGRANFYQAVAAAVSPETSDRGGLIVLNDRITGVFYATKSDANTPDTFKSYPTNRPHFNVTNTTVLPSVITLYSHQGFDASLMFAAVANGAKGLVIMGADAAALMTQATANAAVLTKQGIPVVAAPHPVIGAGPPAITPGDIYVLGEQARIMLQLAINANHTMDQIHDLFQGALYNTIFNTWANRGSSSTWRGGRHAGDGEGSGGV</sequence>
<feature type="domain" description="L-asparaginase N-terminal" evidence="4">
    <location>
        <begin position="87"/>
        <end position="138"/>
    </location>
</feature>
<dbReference type="Gene3D" id="3.40.50.40">
    <property type="match status" value="1"/>
</dbReference>
<keyword evidence="3" id="KW-0732">Signal</keyword>
<proteinExistence type="predicted"/>
<evidence type="ECO:0000259" key="5">
    <source>
        <dbReference type="Pfam" id="PF17763"/>
    </source>
</evidence>
<evidence type="ECO:0000256" key="2">
    <source>
        <dbReference type="SAM" id="MobiDB-lite"/>
    </source>
</evidence>
<dbReference type="InterPro" id="IPR006034">
    <property type="entry name" value="Asparaginase/glutaminase-like"/>
</dbReference>
<dbReference type="InterPro" id="IPR040919">
    <property type="entry name" value="Asparaginase_C"/>
</dbReference>
<organism evidence="6 7">
    <name type="scientific">Sporothrix bragantina</name>
    <dbReference type="NCBI Taxonomy" id="671064"/>
    <lineage>
        <taxon>Eukaryota</taxon>
        <taxon>Fungi</taxon>
        <taxon>Dikarya</taxon>
        <taxon>Ascomycota</taxon>
        <taxon>Pezizomycotina</taxon>
        <taxon>Sordariomycetes</taxon>
        <taxon>Sordariomycetidae</taxon>
        <taxon>Ophiostomatales</taxon>
        <taxon>Ophiostomataceae</taxon>
        <taxon>Sporothrix</taxon>
    </lineage>
</organism>
<dbReference type="InterPro" id="IPR036152">
    <property type="entry name" value="Asp/glu_Ase-like_sf"/>
</dbReference>
<dbReference type="InterPro" id="IPR037152">
    <property type="entry name" value="L-asparaginase_N_sf"/>
</dbReference>
<feature type="chain" id="PRO_5045980741" description="asparaginase" evidence="3">
    <location>
        <begin position="18"/>
        <end position="291"/>
    </location>
</feature>
<keyword evidence="7" id="KW-1185">Reference proteome</keyword>
<feature type="region of interest" description="Disordered" evidence="2">
    <location>
        <begin position="272"/>
        <end position="291"/>
    </location>
</feature>
<evidence type="ECO:0000259" key="4">
    <source>
        <dbReference type="Pfam" id="PF00710"/>
    </source>
</evidence>
<gene>
    <name evidence="6" type="ORF">SBRCBS47491_001843</name>
</gene>